<dbReference type="EMBL" id="BMAO01012917">
    <property type="protein sequence ID" value="GFQ84914.1"/>
    <property type="molecule type" value="Genomic_DNA"/>
</dbReference>
<reference evidence="2" key="1">
    <citation type="submission" date="2020-07" db="EMBL/GenBank/DDBJ databases">
        <title>Multicomponent nature underlies the extraordinary mechanical properties of spider dragline silk.</title>
        <authorList>
            <person name="Kono N."/>
            <person name="Nakamura H."/>
            <person name="Mori M."/>
            <person name="Yoshida Y."/>
            <person name="Ohtoshi R."/>
            <person name="Malay A.D."/>
            <person name="Moran D.A.P."/>
            <person name="Tomita M."/>
            <person name="Numata K."/>
            <person name="Arakawa K."/>
        </authorList>
    </citation>
    <scope>NUCLEOTIDE SEQUENCE</scope>
</reference>
<dbReference type="OrthoDB" id="6434121at2759"/>
<protein>
    <submittedName>
        <fullName evidence="2">Uncharacterized protein</fullName>
    </submittedName>
</protein>
<dbReference type="AlphaFoldDB" id="A0A8X6FQE1"/>
<evidence type="ECO:0000313" key="3">
    <source>
        <dbReference type="Proteomes" id="UP000887116"/>
    </source>
</evidence>
<feature type="compositionally biased region" description="Polar residues" evidence="1">
    <location>
        <begin position="120"/>
        <end position="138"/>
    </location>
</feature>
<proteinExistence type="predicted"/>
<accession>A0A8X6FQE1</accession>
<comment type="caution">
    <text evidence="2">The sequence shown here is derived from an EMBL/GenBank/DDBJ whole genome shotgun (WGS) entry which is preliminary data.</text>
</comment>
<keyword evidence="3" id="KW-1185">Reference proteome</keyword>
<name>A0A8X6FQE1_TRICU</name>
<sequence>MSVLNTPQLISQPVPIRINAGPVPIVPLAPQYPQQFIYGNRHVSPYPGIQARKGKNTKYGTFIKKLTTLSNILLKQSIGKKFQITPREETKTEEPTADEEYNIEEIDDSSGIIQKDFQATRGSSQTPIIGSTRKQTSVEVYGTKEDIEGPKDTPAASSSKHEADVDRNDYLKVMYSIIPDFLKHSITNRNDDTLAPLGDGWQPINLPQIKPTDDIEDRIALEDKVKVKAGISEAKDFLKSSKSSKEPVSSFNDDIEELAKLLHKDEKSDIFSS</sequence>
<organism evidence="2 3">
    <name type="scientific">Trichonephila clavata</name>
    <name type="common">Joro spider</name>
    <name type="synonym">Nephila clavata</name>
    <dbReference type="NCBI Taxonomy" id="2740835"/>
    <lineage>
        <taxon>Eukaryota</taxon>
        <taxon>Metazoa</taxon>
        <taxon>Ecdysozoa</taxon>
        <taxon>Arthropoda</taxon>
        <taxon>Chelicerata</taxon>
        <taxon>Arachnida</taxon>
        <taxon>Araneae</taxon>
        <taxon>Araneomorphae</taxon>
        <taxon>Entelegynae</taxon>
        <taxon>Araneoidea</taxon>
        <taxon>Nephilidae</taxon>
        <taxon>Trichonephila</taxon>
    </lineage>
</organism>
<dbReference type="Proteomes" id="UP000887116">
    <property type="component" value="Unassembled WGS sequence"/>
</dbReference>
<feature type="region of interest" description="Disordered" evidence="1">
    <location>
        <begin position="118"/>
        <end position="163"/>
    </location>
</feature>
<evidence type="ECO:0000256" key="1">
    <source>
        <dbReference type="SAM" id="MobiDB-lite"/>
    </source>
</evidence>
<feature type="compositionally biased region" description="Basic and acidic residues" evidence="1">
    <location>
        <begin position="142"/>
        <end position="151"/>
    </location>
</feature>
<evidence type="ECO:0000313" key="2">
    <source>
        <dbReference type="EMBL" id="GFQ84914.1"/>
    </source>
</evidence>
<gene>
    <name evidence="2" type="primary">AVEN_228982_1</name>
    <name evidence="2" type="ORF">TNCT_309571</name>
</gene>